<accession>K0SH07</accession>
<name>K0SH07_THAOC</name>
<gene>
    <name evidence="2" type="ORF">THAOC_22105</name>
</gene>
<reference evidence="2 3" key="1">
    <citation type="journal article" date="2012" name="Genome Biol.">
        <title>Genome and low-iron response of an oceanic diatom adapted to chronic iron limitation.</title>
        <authorList>
            <person name="Lommer M."/>
            <person name="Specht M."/>
            <person name="Roy A.S."/>
            <person name="Kraemer L."/>
            <person name="Andreson R."/>
            <person name="Gutowska M.A."/>
            <person name="Wolf J."/>
            <person name="Bergner S.V."/>
            <person name="Schilhabel M.B."/>
            <person name="Klostermeier U.C."/>
            <person name="Beiko R.G."/>
            <person name="Rosenstiel P."/>
            <person name="Hippler M."/>
            <person name="Laroche J."/>
        </authorList>
    </citation>
    <scope>NUCLEOTIDE SEQUENCE [LARGE SCALE GENOMIC DNA]</scope>
    <source>
        <strain evidence="2 3">CCMP1005</strain>
    </source>
</reference>
<feature type="region of interest" description="Disordered" evidence="1">
    <location>
        <begin position="126"/>
        <end position="211"/>
    </location>
</feature>
<keyword evidence="3" id="KW-1185">Reference proteome</keyword>
<sequence>HWVGGRRLQKAGQVVELVGRGGLVEDAYSKGAAVVLESVEGALWGRVEAEVFVSCGDGNRVRAGMVGDVRAESLDGPVALAHSEAKSCGVGGLGHGEGEVNDGSGAGVDHAEAAVLKADPANLEGVCPVSQSDSSDLRAGSGSDGQSTVGGVSLLERFGQAPGRPSPAVRRPRRPALCVVGRSGSSDSVLSSVLRRLRRATRPGSPGRGPW</sequence>
<dbReference type="EMBL" id="AGNL01026964">
    <property type="protein sequence ID" value="EJK57817.1"/>
    <property type="molecule type" value="Genomic_DNA"/>
</dbReference>
<dbReference type="AlphaFoldDB" id="K0SH07"/>
<evidence type="ECO:0000313" key="3">
    <source>
        <dbReference type="Proteomes" id="UP000266841"/>
    </source>
</evidence>
<evidence type="ECO:0000313" key="2">
    <source>
        <dbReference type="EMBL" id="EJK57817.1"/>
    </source>
</evidence>
<evidence type="ECO:0000256" key="1">
    <source>
        <dbReference type="SAM" id="MobiDB-lite"/>
    </source>
</evidence>
<proteinExistence type="predicted"/>
<dbReference type="Proteomes" id="UP000266841">
    <property type="component" value="Unassembled WGS sequence"/>
</dbReference>
<protein>
    <submittedName>
        <fullName evidence="2">Uncharacterized protein</fullName>
    </submittedName>
</protein>
<feature type="non-terminal residue" evidence="2">
    <location>
        <position position="1"/>
    </location>
</feature>
<comment type="caution">
    <text evidence="2">The sequence shown here is derived from an EMBL/GenBank/DDBJ whole genome shotgun (WGS) entry which is preliminary data.</text>
</comment>
<feature type="compositionally biased region" description="Low complexity" evidence="1">
    <location>
        <begin position="161"/>
        <end position="194"/>
    </location>
</feature>
<organism evidence="2 3">
    <name type="scientific">Thalassiosira oceanica</name>
    <name type="common">Marine diatom</name>
    <dbReference type="NCBI Taxonomy" id="159749"/>
    <lineage>
        <taxon>Eukaryota</taxon>
        <taxon>Sar</taxon>
        <taxon>Stramenopiles</taxon>
        <taxon>Ochrophyta</taxon>
        <taxon>Bacillariophyta</taxon>
        <taxon>Coscinodiscophyceae</taxon>
        <taxon>Thalassiosirophycidae</taxon>
        <taxon>Thalassiosirales</taxon>
        <taxon>Thalassiosiraceae</taxon>
        <taxon>Thalassiosira</taxon>
    </lineage>
</organism>